<dbReference type="EMBL" id="JBHTHX010000705">
    <property type="protein sequence ID" value="MFD0886752.1"/>
    <property type="molecule type" value="Genomic_DNA"/>
</dbReference>
<protein>
    <recommendedName>
        <fullName evidence="4">GNAT family N-acetyltransferase</fullName>
    </recommendedName>
</protein>
<accession>A0ABW3DUR0</accession>
<gene>
    <name evidence="2" type="ORF">ACFQ08_19570</name>
</gene>
<comment type="caution">
    <text evidence="2">The sequence shown here is derived from an EMBL/GenBank/DDBJ whole genome shotgun (WGS) entry which is preliminary data.</text>
</comment>
<reference evidence="3" key="1">
    <citation type="journal article" date="2019" name="Int. J. Syst. Evol. Microbiol.">
        <title>The Global Catalogue of Microorganisms (GCM) 10K type strain sequencing project: providing services to taxonomists for standard genome sequencing and annotation.</title>
        <authorList>
            <consortium name="The Broad Institute Genomics Platform"/>
            <consortium name="The Broad Institute Genome Sequencing Center for Infectious Disease"/>
            <person name="Wu L."/>
            <person name="Ma J."/>
        </authorList>
    </citation>
    <scope>NUCLEOTIDE SEQUENCE [LARGE SCALE GENOMIC DNA]</scope>
    <source>
        <strain evidence="3">CCUG 62974</strain>
    </source>
</reference>
<feature type="compositionally biased region" description="Basic and acidic residues" evidence="1">
    <location>
        <begin position="1"/>
        <end position="16"/>
    </location>
</feature>
<proteinExistence type="predicted"/>
<evidence type="ECO:0000313" key="3">
    <source>
        <dbReference type="Proteomes" id="UP001597024"/>
    </source>
</evidence>
<sequence length="158" mass="17137">MRRREGHLSPSHDRPPRCRRGPGSRPRTAPGLAILGRPFSHVEAFNPGDGLGGPPDEAGFGSVEEFDAATDGYRQRYEATAGDPRHSVGPLYLCHPGCAHLEALMVTGPARGQMWADGTTGDEGFEPLLDDDGEPVGFVRWHLRRLEEAEAQVLSGTR</sequence>
<organism evidence="2 3">
    <name type="scientific">Streptosporangium algeriense</name>
    <dbReference type="NCBI Taxonomy" id="1682748"/>
    <lineage>
        <taxon>Bacteria</taxon>
        <taxon>Bacillati</taxon>
        <taxon>Actinomycetota</taxon>
        <taxon>Actinomycetes</taxon>
        <taxon>Streptosporangiales</taxon>
        <taxon>Streptosporangiaceae</taxon>
        <taxon>Streptosporangium</taxon>
    </lineage>
</organism>
<evidence type="ECO:0000313" key="2">
    <source>
        <dbReference type="EMBL" id="MFD0886752.1"/>
    </source>
</evidence>
<feature type="region of interest" description="Disordered" evidence="1">
    <location>
        <begin position="1"/>
        <end position="32"/>
    </location>
</feature>
<evidence type="ECO:0000256" key="1">
    <source>
        <dbReference type="SAM" id="MobiDB-lite"/>
    </source>
</evidence>
<keyword evidence="3" id="KW-1185">Reference proteome</keyword>
<evidence type="ECO:0008006" key="4">
    <source>
        <dbReference type="Google" id="ProtNLM"/>
    </source>
</evidence>
<name>A0ABW3DUR0_9ACTN</name>
<dbReference type="Proteomes" id="UP001597024">
    <property type="component" value="Unassembled WGS sequence"/>
</dbReference>